<dbReference type="PANTHER" id="PTHR11049">
    <property type="entry name" value="ACYL COENZYME A THIOESTER HYDROLASE"/>
    <property type="match status" value="1"/>
</dbReference>
<dbReference type="STRING" id="903983.BCR23_10065"/>
<dbReference type="InterPro" id="IPR040170">
    <property type="entry name" value="Cytosol_ACT"/>
</dbReference>
<protein>
    <submittedName>
        <fullName evidence="5">Acyl-CoA thioesterase</fullName>
    </submittedName>
</protein>
<name>A0A1E5GRL1_9ENTE</name>
<dbReference type="GO" id="GO:0009062">
    <property type="term" value="P:fatty acid catabolic process"/>
    <property type="evidence" value="ECO:0007669"/>
    <property type="project" value="TreeGrafter"/>
</dbReference>
<evidence type="ECO:0000259" key="4">
    <source>
        <dbReference type="PROSITE" id="PS51770"/>
    </source>
</evidence>
<comment type="caution">
    <text evidence="5">The sequence shown here is derived from an EMBL/GenBank/DDBJ whole genome shotgun (WGS) entry which is preliminary data.</text>
</comment>
<evidence type="ECO:0000313" key="5">
    <source>
        <dbReference type="EMBL" id="OEG15354.1"/>
    </source>
</evidence>
<dbReference type="CDD" id="cd03442">
    <property type="entry name" value="BFIT_BACH"/>
    <property type="match status" value="1"/>
</dbReference>
<dbReference type="GO" id="GO:0006637">
    <property type="term" value="P:acyl-CoA metabolic process"/>
    <property type="evidence" value="ECO:0007669"/>
    <property type="project" value="TreeGrafter"/>
</dbReference>
<dbReference type="AlphaFoldDB" id="A0A1E5GRL1"/>
<accession>A0A1E5GRL1</accession>
<proteinExistence type="inferred from homology"/>
<dbReference type="InterPro" id="IPR033120">
    <property type="entry name" value="HOTDOG_ACOT"/>
</dbReference>
<dbReference type="Proteomes" id="UP000094764">
    <property type="component" value="Unassembled WGS sequence"/>
</dbReference>
<reference evidence="6" key="1">
    <citation type="submission" date="2016-09" db="EMBL/GenBank/DDBJ databases">
        <authorList>
            <person name="Gulvik C.A."/>
        </authorList>
    </citation>
    <scope>NUCLEOTIDE SEQUENCE [LARGE SCALE GENOMIC DNA]</scope>
    <source>
        <strain evidence="6">LMG 26306</strain>
    </source>
</reference>
<comment type="similarity">
    <text evidence="1">Belongs to the acyl coenzyme A hydrolase family.</text>
</comment>
<dbReference type="PROSITE" id="PS51770">
    <property type="entry name" value="HOTDOG_ACOT"/>
    <property type="match status" value="1"/>
</dbReference>
<dbReference type="Gene3D" id="3.10.129.10">
    <property type="entry name" value="Hotdog Thioesterase"/>
    <property type="match status" value="1"/>
</dbReference>
<dbReference type="GO" id="GO:0005829">
    <property type="term" value="C:cytosol"/>
    <property type="evidence" value="ECO:0007669"/>
    <property type="project" value="TreeGrafter"/>
</dbReference>
<dbReference type="Pfam" id="PF03061">
    <property type="entry name" value="4HBT"/>
    <property type="match status" value="1"/>
</dbReference>
<evidence type="ECO:0000256" key="3">
    <source>
        <dbReference type="PROSITE-ProRule" id="PRU01106"/>
    </source>
</evidence>
<keyword evidence="6" id="KW-1185">Reference proteome</keyword>
<organism evidence="5 6">
    <name type="scientific">Enterococcus quebecensis</name>
    <dbReference type="NCBI Taxonomy" id="903983"/>
    <lineage>
        <taxon>Bacteria</taxon>
        <taxon>Bacillati</taxon>
        <taxon>Bacillota</taxon>
        <taxon>Bacilli</taxon>
        <taxon>Lactobacillales</taxon>
        <taxon>Enterococcaceae</taxon>
        <taxon>Enterococcus</taxon>
    </lineage>
</organism>
<dbReference type="EMBL" id="MIKB01000016">
    <property type="protein sequence ID" value="OEG15354.1"/>
    <property type="molecule type" value="Genomic_DNA"/>
</dbReference>
<gene>
    <name evidence="5" type="ORF">BCR23_10065</name>
</gene>
<dbReference type="InterPro" id="IPR006683">
    <property type="entry name" value="Thioestr_dom"/>
</dbReference>
<dbReference type="GO" id="GO:0052816">
    <property type="term" value="F:long-chain fatty acyl-CoA hydrolase activity"/>
    <property type="evidence" value="ECO:0007669"/>
    <property type="project" value="TreeGrafter"/>
</dbReference>
<evidence type="ECO:0000256" key="2">
    <source>
        <dbReference type="ARBA" id="ARBA00022801"/>
    </source>
</evidence>
<dbReference type="SUPFAM" id="SSF54637">
    <property type="entry name" value="Thioesterase/thiol ester dehydrase-isomerase"/>
    <property type="match status" value="1"/>
</dbReference>
<evidence type="ECO:0000313" key="6">
    <source>
        <dbReference type="Proteomes" id="UP000094764"/>
    </source>
</evidence>
<feature type="domain" description="HotDog ACOT-type" evidence="4">
    <location>
        <begin position="11"/>
        <end position="123"/>
    </location>
</feature>
<dbReference type="PANTHER" id="PTHR11049:SF24">
    <property type="entry name" value="CYTOSOLIC ACYL COENZYME A THIOESTER HYDROLASE"/>
    <property type="match status" value="1"/>
</dbReference>
<keyword evidence="2 3" id="KW-0378">Hydrolase</keyword>
<evidence type="ECO:0000256" key="1">
    <source>
        <dbReference type="ARBA" id="ARBA00010458"/>
    </source>
</evidence>
<sequence length="171" mass="19138">MKEGIKSMKCSQTRAIQTHMITYPHLNFHKTLFGGQLMAWLDETAGLSAVRVSRAAIVTASVDHLDFLAPLKANHSVCIDAYVSGVGTRSMEIFVKVIGEDLFTGERYLAGTCFMTFVVPKGASLPDTIEPETKEEQFICQGYDARKQFRQAKRQESINLAKHIDLDIPWN</sequence>
<dbReference type="InterPro" id="IPR029069">
    <property type="entry name" value="HotDog_dom_sf"/>
</dbReference>